<feature type="compositionally biased region" description="Low complexity" evidence="5">
    <location>
        <begin position="482"/>
        <end position="495"/>
    </location>
</feature>
<keyword evidence="9" id="KW-1185">Reference proteome</keyword>
<proteinExistence type="predicted"/>
<evidence type="ECO:0000256" key="4">
    <source>
        <dbReference type="ARBA" id="ARBA00023136"/>
    </source>
</evidence>
<feature type="transmembrane region" description="Helical" evidence="6">
    <location>
        <begin position="269"/>
        <end position="289"/>
    </location>
</feature>
<feature type="transmembrane region" description="Helical" evidence="6">
    <location>
        <begin position="597"/>
        <end position="621"/>
    </location>
</feature>
<evidence type="ECO:0000313" key="9">
    <source>
        <dbReference type="Proteomes" id="UP001287286"/>
    </source>
</evidence>
<keyword evidence="3 6" id="KW-1133">Transmembrane helix</keyword>
<evidence type="ECO:0000256" key="1">
    <source>
        <dbReference type="ARBA" id="ARBA00004141"/>
    </source>
</evidence>
<evidence type="ECO:0000256" key="2">
    <source>
        <dbReference type="ARBA" id="ARBA00022692"/>
    </source>
</evidence>
<organism evidence="8 9">
    <name type="scientific">Purpureocillium lilacinum</name>
    <name type="common">Paecilomyces lilacinus</name>
    <dbReference type="NCBI Taxonomy" id="33203"/>
    <lineage>
        <taxon>Eukaryota</taxon>
        <taxon>Fungi</taxon>
        <taxon>Dikarya</taxon>
        <taxon>Ascomycota</taxon>
        <taxon>Pezizomycotina</taxon>
        <taxon>Sordariomycetes</taxon>
        <taxon>Hypocreomycetidae</taxon>
        <taxon>Hypocreales</taxon>
        <taxon>Ophiocordycipitaceae</taxon>
        <taxon>Purpureocillium</taxon>
    </lineage>
</organism>
<feature type="signal peptide" evidence="7">
    <location>
        <begin position="1"/>
        <end position="16"/>
    </location>
</feature>
<feature type="region of interest" description="Disordered" evidence="5">
    <location>
        <begin position="369"/>
        <end position="422"/>
    </location>
</feature>
<dbReference type="InterPro" id="IPR009571">
    <property type="entry name" value="SUR7/Rim9-like_fungi"/>
</dbReference>
<evidence type="ECO:0000256" key="3">
    <source>
        <dbReference type="ARBA" id="ARBA00022989"/>
    </source>
</evidence>
<dbReference type="Pfam" id="PF01741">
    <property type="entry name" value="MscL"/>
    <property type="match status" value="1"/>
</dbReference>
<feature type="compositionally biased region" description="Acidic residues" evidence="5">
    <location>
        <begin position="470"/>
        <end position="481"/>
    </location>
</feature>
<dbReference type="InterPro" id="IPR036019">
    <property type="entry name" value="MscL_channel"/>
</dbReference>
<dbReference type="PANTHER" id="PTHR30266">
    <property type="entry name" value="MECHANOSENSITIVE CHANNEL MSCL"/>
    <property type="match status" value="1"/>
</dbReference>
<evidence type="ECO:0000256" key="7">
    <source>
        <dbReference type="SAM" id="SignalP"/>
    </source>
</evidence>
<reference evidence="8 9" key="1">
    <citation type="journal article" date="2024" name="Microbiol. Resour. Announc.">
        <title>Genome annotations for the ascomycete fungi Trichoderma harzianum, Trichoderma aggressivum, and Purpureocillium lilacinum.</title>
        <authorList>
            <person name="Beijen E.P.W."/>
            <person name="Ohm R.A."/>
        </authorList>
    </citation>
    <scope>NUCLEOTIDE SEQUENCE [LARGE SCALE GENOMIC DNA]</scope>
    <source>
        <strain evidence="8 9">CBS 150709</strain>
    </source>
</reference>
<keyword evidence="4 6" id="KW-0472">Membrane</keyword>
<name>A0ABR0C016_PURLI</name>
<dbReference type="EMBL" id="JAWRVI010000019">
    <property type="protein sequence ID" value="KAK4089649.1"/>
    <property type="molecule type" value="Genomic_DNA"/>
</dbReference>
<dbReference type="InterPro" id="IPR037673">
    <property type="entry name" value="MSC/AndL"/>
</dbReference>
<feature type="transmembrane region" description="Helical" evidence="6">
    <location>
        <begin position="186"/>
        <end position="213"/>
    </location>
</feature>
<dbReference type="Proteomes" id="UP001287286">
    <property type="component" value="Unassembled WGS sequence"/>
</dbReference>
<comment type="subcellular location">
    <subcellularLocation>
        <location evidence="1">Membrane</location>
        <topology evidence="1">Multi-pass membrane protein</topology>
    </subcellularLocation>
</comment>
<dbReference type="Gene3D" id="1.10.1200.120">
    <property type="entry name" value="Large-conductance mechanosensitive channel, MscL, domain 1"/>
    <property type="match status" value="1"/>
</dbReference>
<feature type="region of interest" description="Disordered" evidence="5">
    <location>
        <begin position="714"/>
        <end position="735"/>
    </location>
</feature>
<keyword evidence="2 6" id="KW-0812">Transmembrane</keyword>
<dbReference type="Pfam" id="PF06687">
    <property type="entry name" value="SUR7"/>
    <property type="match status" value="1"/>
</dbReference>
<comment type="caution">
    <text evidence="8">The sequence shown here is derived from an EMBL/GenBank/DDBJ whole genome shotgun (WGS) entry which is preliminary data.</text>
</comment>
<dbReference type="PANTHER" id="PTHR30266:SF2">
    <property type="entry name" value="LARGE-CONDUCTANCE MECHANOSENSITIVE CHANNEL"/>
    <property type="match status" value="1"/>
</dbReference>
<keyword evidence="7" id="KW-0732">Signal</keyword>
<evidence type="ECO:0000256" key="6">
    <source>
        <dbReference type="SAM" id="Phobius"/>
    </source>
</evidence>
<dbReference type="SUPFAM" id="SSF81330">
    <property type="entry name" value="Gated mechanosensitive channel"/>
    <property type="match status" value="1"/>
</dbReference>
<feature type="transmembrane region" description="Helical" evidence="6">
    <location>
        <begin position="220"/>
        <end position="244"/>
    </location>
</feature>
<sequence>MQQVARFLVLAPLVLALVSFVLTSLTLFAGQKKGFMEDYAVVRLNTSMVGHNILSKSDKPNDGGDSNDGILGGVKGWFDDKKDSAKDKINNITGNAADKLADKLGISEWYSLHIMDSCEGSYSPGPTAEDVSLTVTNCTSASPAHRLNLTGMLDHGLSVGPLKLNLADINWPDSVQDKLDVLNDALLGLFVLYALAMGFSGLAMFTNAAAFLLPGRPPVVLANLVLGALGGLSCLIGSIIVSVAGSKGVREINDKGARVGLSAERGIKFYILTWISTGFMLGVAVFWLAQFMALRRKKKADAMRSEKAVENLTCNWTSGMLQRSLPNNLKLFPHCAAAECAKVHATQSAYVDGTALAYTNLSDAAVERLCSPPHPQGSPHQFKPQRPLKSRDLPPRIYQTPRPLPPPFASSSVWATDNERASPPPVTNIWRRRATNIFIHLFEFPFSCLSVSFRLSVQRLAAFCSPAAAADDDDDNDEMPADLENSNSSSSETESLLGRGQRRVKRFFDGFVDFAFQGNILQIAFGLILANIFTDLVKSFVSAILMPPLSVIFPVNKNIEQKFAVLRYGSGYNATVGYNTLFQAQEDGAVVMAYGSFIYQVVSFIMVGFSLYGLAHIYTLVSNDPIIKYTKKCKYCRKRINEKNHIKAQQSATARRIHHPRPCPPPPITIATHADTANTAAHQQHISAIASLSQWLASALTAALRIHSSVATKAPRRDGSACSRSTPYTRTDADTPTRMLPALRMASMLAW</sequence>
<feature type="region of interest" description="Disordered" evidence="5">
    <location>
        <begin position="468"/>
        <end position="495"/>
    </location>
</feature>
<gene>
    <name evidence="8" type="ORF">Purlil1_6218</name>
</gene>
<accession>A0ABR0C016</accession>
<feature type="chain" id="PRO_5045555484" evidence="7">
    <location>
        <begin position="17"/>
        <end position="751"/>
    </location>
</feature>
<protein>
    <submittedName>
        <fullName evidence="8">Uncharacterized protein</fullName>
    </submittedName>
</protein>
<evidence type="ECO:0000256" key="5">
    <source>
        <dbReference type="SAM" id="MobiDB-lite"/>
    </source>
</evidence>
<evidence type="ECO:0000313" key="8">
    <source>
        <dbReference type="EMBL" id="KAK4089649.1"/>
    </source>
</evidence>
<feature type="transmembrane region" description="Helical" evidence="6">
    <location>
        <begin position="511"/>
        <end position="533"/>
    </location>
</feature>